<dbReference type="Proteomes" id="UP000322139">
    <property type="component" value="Unassembled WGS sequence"/>
</dbReference>
<dbReference type="RefSeq" id="WP_148973032.1">
    <property type="nucleotide sequence ID" value="NZ_JBNIKT010000008.1"/>
</dbReference>
<gene>
    <name evidence="1" type="ORF">FZD51_00955</name>
</gene>
<comment type="caution">
    <text evidence="1">The sequence shown here is derived from an EMBL/GenBank/DDBJ whole genome shotgun (WGS) entry which is preliminary data.</text>
</comment>
<dbReference type="Gene3D" id="1.20.1260.10">
    <property type="match status" value="2"/>
</dbReference>
<name>A0A5D4RMJ5_9BACI</name>
<protein>
    <submittedName>
        <fullName evidence="1">DUF3231 family protein</fullName>
    </submittedName>
</protein>
<dbReference type="InterPro" id="IPR021617">
    <property type="entry name" value="DUF3231"/>
</dbReference>
<organism evidence="1 2">
    <name type="scientific">Bacillus infantis</name>
    <dbReference type="NCBI Taxonomy" id="324767"/>
    <lineage>
        <taxon>Bacteria</taxon>
        <taxon>Bacillati</taxon>
        <taxon>Bacillota</taxon>
        <taxon>Bacilli</taxon>
        <taxon>Bacillales</taxon>
        <taxon>Bacillaceae</taxon>
        <taxon>Bacillus</taxon>
    </lineage>
</organism>
<sequence>MEKQRIRLTSSETGGLWTNFVSDSMFRCVYQYFIACAEDRETKNILSHALDLAEQHIKVISGIFKEEGHSVPAGFTDDDVHPDAPRLFSDEFFLYYTEQMAKGALVTYGAILPLTYRNDVREHFMSCISSTMELMNETKDLLLSKGLEVRSPYIPPLAKPEIVKGEHFLAGWLGKQRPLTAIEITHLFANIQTNYFGGTLVTAFAQCVKDEEVKQYFVRGKEITKKHTRVFSRYLQENDLPAPVTWDAEITDSQEPPFSDKLMMFQLNMMSAAGIGNYGTAISASPRRDIAADYSRLLAEVGLYAEDGAQILINHEWMEKPPHAADRDKLIK</sequence>
<dbReference type="InterPro" id="IPR012347">
    <property type="entry name" value="Ferritin-like"/>
</dbReference>
<evidence type="ECO:0000313" key="1">
    <source>
        <dbReference type="EMBL" id="TYS52049.1"/>
    </source>
</evidence>
<dbReference type="EMBL" id="VTER01000001">
    <property type="protein sequence ID" value="TYS52049.1"/>
    <property type="molecule type" value="Genomic_DNA"/>
</dbReference>
<evidence type="ECO:0000313" key="2">
    <source>
        <dbReference type="Proteomes" id="UP000322139"/>
    </source>
</evidence>
<reference evidence="1 2" key="1">
    <citation type="submission" date="2019-08" db="EMBL/GenBank/DDBJ databases">
        <title>Bacillus genomes from the desert of Cuatro Cienegas, Coahuila.</title>
        <authorList>
            <person name="Olmedo-Alvarez G."/>
        </authorList>
    </citation>
    <scope>NUCLEOTIDE SEQUENCE [LARGE SCALE GENOMIC DNA]</scope>
    <source>
        <strain evidence="1 2">CH446_14T</strain>
    </source>
</reference>
<accession>A0A5D4RMJ5</accession>
<proteinExistence type="predicted"/>
<dbReference type="Pfam" id="PF11553">
    <property type="entry name" value="DUF3231"/>
    <property type="match status" value="2"/>
</dbReference>
<dbReference type="AlphaFoldDB" id="A0A5D4RMJ5"/>